<dbReference type="InterPro" id="IPR027417">
    <property type="entry name" value="P-loop_NTPase"/>
</dbReference>
<dbReference type="SUPFAM" id="SSF52540">
    <property type="entry name" value="P-loop containing nucleoside triphosphate hydrolases"/>
    <property type="match status" value="1"/>
</dbReference>
<dbReference type="PANTHER" id="PTHR10039:SF17">
    <property type="entry name" value="FUNGAL STAND N-TERMINAL GOODBYE DOMAIN-CONTAINING PROTEIN-RELATED"/>
    <property type="match status" value="1"/>
</dbReference>
<evidence type="ECO:0000313" key="4">
    <source>
        <dbReference type="Proteomes" id="UP001583280"/>
    </source>
</evidence>
<dbReference type="Proteomes" id="UP001583280">
    <property type="component" value="Unassembled WGS sequence"/>
</dbReference>
<dbReference type="Pfam" id="PF24883">
    <property type="entry name" value="NPHP3_N"/>
    <property type="match status" value="1"/>
</dbReference>
<proteinExistence type="predicted"/>
<evidence type="ECO:0000259" key="2">
    <source>
        <dbReference type="PROSITE" id="PS50837"/>
    </source>
</evidence>
<accession>A0ABR3ZBM2</accession>
<dbReference type="InterPro" id="IPR007111">
    <property type="entry name" value="NACHT_NTPase"/>
</dbReference>
<dbReference type="EMBL" id="JAWDJO010000044">
    <property type="protein sequence ID" value="KAL1897522.1"/>
    <property type="molecule type" value="Genomic_DNA"/>
</dbReference>
<sequence>MFLIGDWAGQINDIQEAEKAVQYDIEQYNTQESQVQMHKLNNSTAAMQANVESIRAAVQILTKQQAKAREDDKYNECLKDLYVIDPRTDRKNIEVRKGGLLGDSYKWILEHQDLQKFKNEANSRILWIKGDPGKGKTMLLCGIIDELESDQSISPYCFFCQVTGGSRLNTATSVLRGLIYHLAQLNPRLLEYVRKKYDSAVMLKDSSLKNSVLIVDALDECVVNQELLLDFIKSSSAKWIVSSRNRPDIEQGLNGATQRVKIHLEINKDPVSLAIDFFIKYKVNELAQKKGYGDEVKEAVLEYLQSNAHDTFLWVALVCQELSSSKTRRWETLDKLKSFPPGLNALYRQILEEISESPHAQLYKEVIAKVLVVYRPISLEELRALVEALKDFYREGIEEVVASCGSLFTLHNNAVSFVHQSAKDYFLGEASDQVLPFDISHQHQVVLIRSLELLRQTLKNGIYNLHAPGCLINESTAPGPDPLAAINYSCISWVDHLHDSLPDVMARKNDTILIFFKEKYLQWLEALGFMSSIYTGIQAIRRLGTCL</sequence>
<feature type="non-terminal residue" evidence="3">
    <location>
        <position position="547"/>
    </location>
</feature>
<evidence type="ECO:0000256" key="1">
    <source>
        <dbReference type="ARBA" id="ARBA00022737"/>
    </source>
</evidence>
<dbReference type="PROSITE" id="PS50837">
    <property type="entry name" value="NACHT"/>
    <property type="match status" value="1"/>
</dbReference>
<evidence type="ECO:0000313" key="3">
    <source>
        <dbReference type="EMBL" id="KAL1897522.1"/>
    </source>
</evidence>
<feature type="domain" description="NACHT" evidence="2">
    <location>
        <begin position="124"/>
        <end position="244"/>
    </location>
</feature>
<gene>
    <name evidence="3" type="ORF">Cpir12675_002310</name>
</gene>
<reference evidence="3 4" key="1">
    <citation type="journal article" date="2024" name="IMA Fungus">
        <title>IMA Genome - F19 : A genome assembly and annotation guide to empower mycologists, including annotated draft genome sequences of Ceratocystis pirilliformis, Diaporthe australafricana, Fusarium ophioides, Paecilomyces lecythidis, and Sporothrix stenoceras.</title>
        <authorList>
            <person name="Aylward J."/>
            <person name="Wilson A.M."/>
            <person name="Visagie C.M."/>
            <person name="Spraker J."/>
            <person name="Barnes I."/>
            <person name="Buitendag C."/>
            <person name="Ceriani C."/>
            <person name="Del Mar Angel L."/>
            <person name="du Plessis D."/>
            <person name="Fuchs T."/>
            <person name="Gasser K."/>
            <person name="Kramer D."/>
            <person name="Li W."/>
            <person name="Munsamy K."/>
            <person name="Piso A."/>
            <person name="Price J.L."/>
            <person name="Sonnekus B."/>
            <person name="Thomas C."/>
            <person name="van der Nest A."/>
            <person name="van Dijk A."/>
            <person name="van Heerden A."/>
            <person name="van Vuuren N."/>
            <person name="Yilmaz N."/>
            <person name="Duong T.A."/>
            <person name="van der Merwe N.A."/>
            <person name="Wingfield M.J."/>
            <person name="Wingfield B.D."/>
        </authorList>
    </citation>
    <scope>NUCLEOTIDE SEQUENCE [LARGE SCALE GENOMIC DNA]</scope>
    <source>
        <strain evidence="3 4">CMW 12675</strain>
    </source>
</reference>
<name>A0ABR3ZBM2_9PEZI</name>
<dbReference type="InterPro" id="IPR056884">
    <property type="entry name" value="NPHP3-like_N"/>
</dbReference>
<dbReference type="PANTHER" id="PTHR10039">
    <property type="entry name" value="AMELOGENIN"/>
    <property type="match status" value="1"/>
</dbReference>
<dbReference type="Gene3D" id="3.40.50.300">
    <property type="entry name" value="P-loop containing nucleotide triphosphate hydrolases"/>
    <property type="match status" value="1"/>
</dbReference>
<comment type="caution">
    <text evidence="3">The sequence shown here is derived from an EMBL/GenBank/DDBJ whole genome shotgun (WGS) entry which is preliminary data.</text>
</comment>
<protein>
    <recommendedName>
        <fullName evidence="2">NACHT domain-containing protein</fullName>
    </recommendedName>
</protein>
<keyword evidence="4" id="KW-1185">Reference proteome</keyword>
<keyword evidence="1" id="KW-0677">Repeat</keyword>
<organism evidence="3 4">
    <name type="scientific">Ceratocystis pirilliformis</name>
    <dbReference type="NCBI Taxonomy" id="259994"/>
    <lineage>
        <taxon>Eukaryota</taxon>
        <taxon>Fungi</taxon>
        <taxon>Dikarya</taxon>
        <taxon>Ascomycota</taxon>
        <taxon>Pezizomycotina</taxon>
        <taxon>Sordariomycetes</taxon>
        <taxon>Hypocreomycetidae</taxon>
        <taxon>Microascales</taxon>
        <taxon>Ceratocystidaceae</taxon>
        <taxon>Ceratocystis</taxon>
    </lineage>
</organism>